<protein>
    <recommendedName>
        <fullName evidence="2">DUF1015 domain-containing protein</fullName>
    </recommendedName>
</protein>
<proteinExistence type="predicted"/>
<dbReference type="AlphaFoldDB" id="A0A645GIU6"/>
<organism evidence="1">
    <name type="scientific">bioreactor metagenome</name>
    <dbReference type="NCBI Taxonomy" id="1076179"/>
    <lineage>
        <taxon>unclassified sequences</taxon>
        <taxon>metagenomes</taxon>
        <taxon>ecological metagenomes</taxon>
    </lineage>
</organism>
<comment type="caution">
    <text evidence="1">The sequence shown here is derived from an EMBL/GenBank/DDBJ whole genome shotgun (WGS) entry which is preliminary data.</text>
</comment>
<name>A0A645GIU6_9ZZZZ</name>
<dbReference type="EMBL" id="VSSQ01075594">
    <property type="protein sequence ID" value="MPN26156.1"/>
    <property type="molecule type" value="Genomic_DNA"/>
</dbReference>
<evidence type="ECO:0008006" key="2">
    <source>
        <dbReference type="Google" id="ProtNLM"/>
    </source>
</evidence>
<evidence type="ECO:0000313" key="1">
    <source>
        <dbReference type="EMBL" id="MPN26156.1"/>
    </source>
</evidence>
<gene>
    <name evidence="1" type="ORF">SDC9_173580</name>
</gene>
<sequence>MHILPFITMGHQGYFEVENPRQQLEVGTLQQALDAFMSESTCKIDFIHDENVITELGMEKDNIGFYLPVMDKHDLFPTVILDGALPRKTFSMGHSNEKRFYMECRKIKL</sequence>
<reference evidence="1" key="1">
    <citation type="submission" date="2019-08" db="EMBL/GenBank/DDBJ databases">
        <authorList>
            <person name="Kucharzyk K."/>
            <person name="Murdoch R.W."/>
            <person name="Higgins S."/>
            <person name="Loffler F."/>
        </authorList>
    </citation>
    <scope>NUCLEOTIDE SEQUENCE</scope>
</reference>
<accession>A0A645GIU6</accession>